<evidence type="ECO:0000313" key="2">
    <source>
        <dbReference type="EMBL" id="PIM93086.1"/>
    </source>
</evidence>
<comment type="caution">
    <text evidence="2">The sequence shown here is derived from an EMBL/GenBank/DDBJ whole genome shotgun (WGS) entry which is preliminary data.</text>
</comment>
<reference evidence="2 3" key="1">
    <citation type="submission" date="2017-08" db="EMBL/GenBank/DDBJ databases">
        <title>Analysis of Fusobacterium persistence and antibiotic response in human colorectal.</title>
        <authorList>
            <person name="Bullman S."/>
        </authorList>
    </citation>
    <scope>NUCLEOTIDE SEQUENCE [LARGE SCALE GENOMIC DNA]</scope>
    <source>
        <strain evidence="2 3">P2_CP</strain>
    </source>
</reference>
<organism evidence="2 3">
    <name type="scientific">Fusobacterium animalis</name>
    <dbReference type="NCBI Taxonomy" id="76859"/>
    <lineage>
        <taxon>Bacteria</taxon>
        <taxon>Fusobacteriati</taxon>
        <taxon>Fusobacteriota</taxon>
        <taxon>Fusobacteriia</taxon>
        <taxon>Fusobacteriales</taxon>
        <taxon>Fusobacteriaceae</taxon>
        <taxon>Fusobacterium</taxon>
    </lineage>
</organism>
<evidence type="ECO:0000256" key="1">
    <source>
        <dbReference type="SAM" id="Phobius"/>
    </source>
</evidence>
<dbReference type="Proteomes" id="UP000230719">
    <property type="component" value="Unassembled WGS sequence"/>
</dbReference>
<name>A0A2G9FM71_9FUSO</name>
<proteinExistence type="predicted"/>
<dbReference type="RefSeq" id="WP_158410105.1">
    <property type="nucleotide sequence ID" value="NZ_CP056023.1"/>
</dbReference>
<gene>
    <name evidence="2" type="ORF">CI114_02715</name>
</gene>
<accession>A0A2G9FM71</accession>
<dbReference type="EMBL" id="NPND01000005">
    <property type="protein sequence ID" value="PIM93086.1"/>
    <property type="molecule type" value="Genomic_DNA"/>
</dbReference>
<sequence>MINNTFSKFERNVISIILTYKRKGIESSFKELFEHILNTLFKNIGIQITKESVIISFYEQTQTEYMIRTKEKIYELILLLDKLKMEYNFFYNIPKEVSCFAHCFYNDRVYVNTRIKLEEETSNILNLIFSNYFITSDLRDLKNTKFKSIERKNLEWTKWALIIGTIFSILSFCLEIYQVISVNEVKILNPKEIKKDVNIFLLK</sequence>
<feature type="transmembrane region" description="Helical" evidence="1">
    <location>
        <begin position="159"/>
        <end position="180"/>
    </location>
</feature>
<dbReference type="AlphaFoldDB" id="A0A2G9FM71"/>
<protein>
    <submittedName>
        <fullName evidence="2">Uncharacterized protein</fullName>
    </submittedName>
</protein>
<keyword evidence="1" id="KW-1133">Transmembrane helix</keyword>
<keyword evidence="1" id="KW-0472">Membrane</keyword>
<evidence type="ECO:0000313" key="3">
    <source>
        <dbReference type="Proteomes" id="UP000230719"/>
    </source>
</evidence>
<keyword evidence="1" id="KW-0812">Transmembrane</keyword>